<accession>V4R236</accession>
<dbReference type="InterPro" id="IPR011473">
    <property type="entry name" value="DUF1579"/>
</dbReference>
<dbReference type="Proteomes" id="UP000017819">
    <property type="component" value="Unassembled WGS sequence"/>
</dbReference>
<dbReference type="STRING" id="631454.N177_1342"/>
<proteinExistence type="predicted"/>
<keyword evidence="2" id="KW-1185">Reference proteome</keyword>
<reference evidence="1 2" key="1">
    <citation type="journal article" date="2014" name="Genome Announc.">
        <title>Draft Genome Sequence of Lutibaculum baratangense Strain AMV1T, Isolated from a Mud Volcano in Andamans, India.</title>
        <authorList>
            <person name="Singh A."/>
            <person name="Sreenivas A."/>
            <person name="Sathyanarayana Reddy G."/>
            <person name="Pinnaka A.K."/>
            <person name="Shivaji S."/>
        </authorList>
    </citation>
    <scope>NUCLEOTIDE SEQUENCE [LARGE SCALE GENOMIC DNA]</scope>
    <source>
        <strain evidence="1 2">AMV1</strain>
    </source>
</reference>
<dbReference type="Pfam" id="PF07617">
    <property type="entry name" value="DUF1579"/>
    <property type="match status" value="1"/>
</dbReference>
<protein>
    <recommendedName>
        <fullName evidence="3">DUF1579 domain-containing protein</fullName>
    </recommendedName>
</protein>
<evidence type="ECO:0008006" key="3">
    <source>
        <dbReference type="Google" id="ProtNLM"/>
    </source>
</evidence>
<comment type="caution">
    <text evidence="1">The sequence shown here is derived from an EMBL/GenBank/DDBJ whole genome shotgun (WGS) entry which is preliminary data.</text>
</comment>
<gene>
    <name evidence="1" type="ORF">N177_1342</name>
</gene>
<sequence length="169" mass="18706">MMNPEPQDEHRWLQKLVGDWTVTMSAECGAAGEAPQDVSWSETVRALNDLWIVGEGSGAMPDGTPVTTIITLGYDPRVKAFVGTWIGTMMTHMWVYRGSLDDSGKVLTLDCEGPDFENPERTLRYQDVITILDDDRRTLTGRVQGADGEWKVMMVAHYTRTRAAAAAVA</sequence>
<dbReference type="AlphaFoldDB" id="V4R236"/>
<evidence type="ECO:0000313" key="2">
    <source>
        <dbReference type="Proteomes" id="UP000017819"/>
    </source>
</evidence>
<organism evidence="1 2">
    <name type="scientific">Lutibaculum baratangense AMV1</name>
    <dbReference type="NCBI Taxonomy" id="631454"/>
    <lineage>
        <taxon>Bacteria</taxon>
        <taxon>Pseudomonadati</taxon>
        <taxon>Pseudomonadota</taxon>
        <taxon>Alphaproteobacteria</taxon>
        <taxon>Hyphomicrobiales</taxon>
        <taxon>Tepidamorphaceae</taxon>
        <taxon>Lutibaculum</taxon>
    </lineage>
</organism>
<name>V4R236_9HYPH</name>
<evidence type="ECO:0000313" key="1">
    <source>
        <dbReference type="EMBL" id="ESR26007.1"/>
    </source>
</evidence>
<dbReference type="eggNOG" id="ENOG50305GB">
    <property type="taxonomic scope" value="Bacteria"/>
</dbReference>
<dbReference type="EMBL" id="AWXZ01000017">
    <property type="protein sequence ID" value="ESR26007.1"/>
    <property type="molecule type" value="Genomic_DNA"/>
</dbReference>